<organism evidence="2 3">
    <name type="scientific">candidate division WS6 bacterium OLB20</name>
    <dbReference type="NCBI Taxonomy" id="1617426"/>
    <lineage>
        <taxon>Bacteria</taxon>
        <taxon>Candidatus Dojkabacteria</taxon>
    </lineage>
</organism>
<dbReference type="STRING" id="1617426.TR69_WS6001000547"/>
<dbReference type="InterPro" id="IPR036701">
    <property type="entry name" value="RraB-like_sf"/>
</dbReference>
<gene>
    <name evidence="2" type="ORF">TR69_WS6001000547</name>
</gene>
<proteinExistence type="predicted"/>
<dbReference type="SUPFAM" id="SSF89946">
    <property type="entry name" value="Hypothetical protein VC0424"/>
    <property type="match status" value="1"/>
</dbReference>
<evidence type="ECO:0000259" key="1">
    <source>
        <dbReference type="Pfam" id="PF06877"/>
    </source>
</evidence>
<dbReference type="Pfam" id="PF06877">
    <property type="entry name" value="RraB"/>
    <property type="match status" value="1"/>
</dbReference>
<comment type="caution">
    <text evidence="2">The sequence shown here is derived from an EMBL/GenBank/DDBJ whole genome shotgun (WGS) entry which is preliminary data.</text>
</comment>
<dbReference type="Gene3D" id="3.30.70.970">
    <property type="entry name" value="RraB-like"/>
    <property type="match status" value="1"/>
</dbReference>
<evidence type="ECO:0000313" key="2">
    <source>
        <dbReference type="EMBL" id="KXK26542.1"/>
    </source>
</evidence>
<accession>A0A136LY01</accession>
<dbReference type="Proteomes" id="UP000070457">
    <property type="component" value="Unassembled WGS sequence"/>
</dbReference>
<evidence type="ECO:0000313" key="3">
    <source>
        <dbReference type="Proteomes" id="UP000070457"/>
    </source>
</evidence>
<feature type="domain" description="Regulator of ribonuclease activity B" evidence="1">
    <location>
        <begin position="19"/>
        <end position="117"/>
    </location>
</feature>
<dbReference type="EMBL" id="JYNZ01000003">
    <property type="protein sequence ID" value="KXK26542.1"/>
    <property type="molecule type" value="Genomic_DNA"/>
</dbReference>
<dbReference type="AlphaFoldDB" id="A0A136LY01"/>
<sequence>MQRFITEEEFDAGLLSHEHANSEVLEKLRELDVTADSELILDFAFITDTKDKAQELSQELKNLGIENAVDYLEDSEVYEIYGKSYPVRMDQDSVNEWSKEMYKTGYRFDCLFDGWGTSPDPGFQN</sequence>
<reference evidence="2 3" key="1">
    <citation type="submission" date="2015-02" db="EMBL/GenBank/DDBJ databases">
        <title>Improved understanding of the partial-nitritation anammox process through 23 genomes representing the majority of the microbial community.</title>
        <authorList>
            <person name="Speth D.R."/>
            <person name="In T Zandt M."/>
            <person name="Guerrero Cruz S."/>
            <person name="Jetten M.S."/>
            <person name="Dutilh B.E."/>
        </authorList>
    </citation>
    <scope>NUCLEOTIDE SEQUENCE [LARGE SCALE GENOMIC DNA]</scope>
    <source>
        <strain evidence="2">OLB20</strain>
    </source>
</reference>
<protein>
    <recommendedName>
        <fullName evidence="1">Regulator of ribonuclease activity B domain-containing protein</fullName>
    </recommendedName>
</protein>
<dbReference type="InterPro" id="IPR009671">
    <property type="entry name" value="RraB_dom"/>
</dbReference>
<name>A0A136LY01_9BACT</name>